<protein>
    <submittedName>
        <fullName evidence="2">Uncharacterized protein</fullName>
    </submittedName>
</protein>
<name>A0A3B0XVS5_9ZZZZ</name>
<dbReference type="InterPro" id="IPR045538">
    <property type="entry name" value="CIS_TMP"/>
</dbReference>
<dbReference type="EMBL" id="UOFH01000138">
    <property type="protein sequence ID" value="VAW60324.1"/>
    <property type="molecule type" value="Genomic_DNA"/>
</dbReference>
<dbReference type="Pfam" id="PF19268">
    <property type="entry name" value="CIS_TMP"/>
    <property type="match status" value="1"/>
</dbReference>
<accession>A0A3B0XVS5</accession>
<gene>
    <name evidence="2" type="ORF">MNBD_GAMMA08-1850</name>
</gene>
<evidence type="ECO:0000313" key="2">
    <source>
        <dbReference type="EMBL" id="VAW60324.1"/>
    </source>
</evidence>
<dbReference type="AlphaFoldDB" id="A0A3B0XVS5"/>
<proteinExistence type="predicted"/>
<evidence type="ECO:0000256" key="1">
    <source>
        <dbReference type="SAM" id="MobiDB-lite"/>
    </source>
</evidence>
<feature type="region of interest" description="Disordered" evidence="1">
    <location>
        <begin position="359"/>
        <end position="383"/>
    </location>
</feature>
<reference evidence="2" key="1">
    <citation type="submission" date="2018-06" db="EMBL/GenBank/DDBJ databases">
        <authorList>
            <person name="Zhirakovskaya E."/>
        </authorList>
    </citation>
    <scope>NUCLEOTIDE SEQUENCE</scope>
</reference>
<feature type="compositionally biased region" description="Basic and acidic residues" evidence="1">
    <location>
        <begin position="361"/>
        <end position="383"/>
    </location>
</feature>
<sequence length="592" mass="66972">MHTIKKQILDFTIGAELDSHAFMQTLSEVNHASIIPMVDTVLSDMGLGDREIILDRLEIDLGEFTSVNLQEDLPARLQAALSENLSQCLNETKMRNDSPAVSQIKRSQLLSSFNDDKTQMRCLDEQQSNLSILQCFIETGLLPWWATHKTQSEMQTILNKILDSAGAEIVQMLSAPKSDNYVRRLVRQFDIQSIQKIIKLFDHSNNYQTTGLIEDWQNIMESDRINTSLPEHILYEAVLSCVVDKKQNTTDITELNKNMALKLAELSEQRIEELVSKVKPIINSINLNNPTIFNALVMEINAKPVSPTDDTDRENQAAQVEINRPQIFNQKNKFKQAAESQTEPVLNEAAKDQTKNIITHTAEKNQPEKQKSSVEKKPDYDTTKARHQVEAAGVFNLNMEGRSSSQPIDAEKITNRPSVSDADTLLQEAIYIENAGMVLLWPFLPAFFSQLGLYANKKFKSDAAQQRAVLILQYLATAQSACLESELLLNKILCAVDPLEPALNKIELTKHEKDESASLLQSVIEQWATLKKTSIAGLQQAFLCRQGRLLKQDNGWNLLIERSAYDMLLDSLPWSISLIRISWMQTTVFVEW</sequence>
<organism evidence="2">
    <name type="scientific">hydrothermal vent metagenome</name>
    <dbReference type="NCBI Taxonomy" id="652676"/>
    <lineage>
        <taxon>unclassified sequences</taxon>
        <taxon>metagenomes</taxon>
        <taxon>ecological metagenomes</taxon>
    </lineage>
</organism>